<evidence type="ECO:0000313" key="16">
    <source>
        <dbReference type="EMBL" id="KKP48081.1"/>
    </source>
</evidence>
<dbReference type="GO" id="GO:0005737">
    <property type="term" value="C:cytoplasm"/>
    <property type="evidence" value="ECO:0007669"/>
    <property type="project" value="UniProtKB-SubCell"/>
</dbReference>
<reference evidence="16 17" key="1">
    <citation type="journal article" date="2015" name="Nature">
        <title>rRNA introns, odd ribosomes, and small enigmatic genomes across a large radiation of phyla.</title>
        <authorList>
            <person name="Brown C.T."/>
            <person name="Hug L.A."/>
            <person name="Thomas B.C."/>
            <person name="Sharon I."/>
            <person name="Castelle C.J."/>
            <person name="Singh A."/>
            <person name="Wilkins M.J."/>
            <person name="Williams K.H."/>
            <person name="Banfield J.F."/>
        </authorList>
    </citation>
    <scope>NUCLEOTIDE SEQUENCE [LARGE SCALE GENOMIC DNA]</scope>
</reference>
<evidence type="ECO:0000256" key="4">
    <source>
        <dbReference type="ARBA" id="ARBA00022555"/>
    </source>
</evidence>
<feature type="binding site" evidence="13">
    <location>
        <position position="509"/>
    </location>
    <ligand>
        <name>Mg(2+)</name>
        <dbReference type="ChEBI" id="CHEBI:18420"/>
        <note>shared with beta subunit</note>
    </ligand>
</feature>
<keyword evidence="12 13" id="KW-0030">Aminoacyl-tRNA synthetase</keyword>
<dbReference type="EMBL" id="LBOZ01000002">
    <property type="protein sequence ID" value="KKP48081.1"/>
    <property type="molecule type" value="Genomic_DNA"/>
</dbReference>
<organism evidence="16 17">
    <name type="scientific">Candidatus Woesebacteria bacterium GW2011_GWA2_33_28</name>
    <dbReference type="NCBI Taxonomy" id="1618561"/>
    <lineage>
        <taxon>Bacteria</taxon>
        <taxon>Candidatus Woeseibacteriota</taxon>
    </lineage>
</organism>
<keyword evidence="11 13" id="KW-0648">Protein biosynthesis</keyword>
<dbReference type="InterPro" id="IPR004529">
    <property type="entry name" value="Phe-tRNA-synth_IIc_asu"/>
</dbReference>
<dbReference type="SUPFAM" id="SSF50447">
    <property type="entry name" value="Translation proteins"/>
    <property type="match status" value="1"/>
</dbReference>
<keyword evidence="4" id="KW-0820">tRNA-binding</keyword>
<dbReference type="GO" id="GO:0000049">
    <property type="term" value="F:tRNA binding"/>
    <property type="evidence" value="ECO:0007669"/>
    <property type="project" value="UniProtKB-KW"/>
</dbReference>
<evidence type="ECO:0000256" key="5">
    <source>
        <dbReference type="ARBA" id="ARBA00022598"/>
    </source>
</evidence>
<keyword evidence="6 13" id="KW-0479">Metal-binding</keyword>
<dbReference type="InterPro" id="IPR004188">
    <property type="entry name" value="Phe-tRNA_ligase_II_N"/>
</dbReference>
<dbReference type="InterPro" id="IPR010978">
    <property type="entry name" value="tRNA-bd_arm"/>
</dbReference>
<dbReference type="GO" id="GO:0006419">
    <property type="term" value="P:alanyl-tRNA aminoacylation"/>
    <property type="evidence" value="ECO:0007669"/>
    <property type="project" value="InterPro"/>
</dbReference>
<evidence type="ECO:0000256" key="11">
    <source>
        <dbReference type="ARBA" id="ARBA00022917"/>
    </source>
</evidence>
<dbReference type="GO" id="GO:0004826">
    <property type="term" value="F:phenylalanine-tRNA ligase activity"/>
    <property type="evidence" value="ECO:0007669"/>
    <property type="project" value="UniProtKB-UniRule"/>
</dbReference>
<dbReference type="Gene3D" id="3.30.930.10">
    <property type="entry name" value="Bira Bifunctional Protein, Domain 2"/>
    <property type="match status" value="1"/>
</dbReference>
<evidence type="ECO:0000259" key="15">
    <source>
        <dbReference type="PROSITE" id="PS50862"/>
    </source>
</evidence>
<comment type="cofactor">
    <cofactor evidence="13">
        <name>Mg(2+)</name>
        <dbReference type="ChEBI" id="CHEBI:18420"/>
    </cofactor>
    <text evidence="13">Binds 2 magnesium ions per tetramer.</text>
</comment>
<dbReference type="PATRIC" id="fig|1618561.3.peg.361"/>
<feature type="domain" description="Alanyl-transfer RNA synthetases family profile" evidence="14">
    <location>
        <begin position="1"/>
        <end position="216"/>
    </location>
</feature>
<dbReference type="GO" id="GO:0005524">
    <property type="term" value="F:ATP binding"/>
    <property type="evidence" value="ECO:0007669"/>
    <property type="project" value="UniProtKB-UniRule"/>
</dbReference>
<sequence length="595" mass="67545">MNTNPIYLTDSYKRSCKAKIIDLKTENNLTVVTLDQTIFYPFGGGQPSDQGFIEGKKGRLDVQQVLLKGSELKHIGEINGKFSTGETVECTIDWNKRYHNMRVHSAGHVLHEAVKMLFPELIPVKGEHGKKAYIKYKGNIEEISANIILNKANELIKKSLPVFTEFVSLDELKKRSPWVPEHLPTNKPLRIMWIGGFAPIPDGGTQLKNTVEVGEFDSVEILNEGEFVYVYYKITKDISEIAVDTKTKNNTVSSTSREDLINLKNQAIAQISEVTTFEELEQIRIDLFGRSGKFTSISKEIAKISTENKRQFGITLNEVKNTLEVLITNKKNNLSNLARVWFDPTMPAKKTKLGHLHMVTKAIDEISSVFEKIGFSRVRYPEVEWDYFAFGALNFPENHPARDDWETFFVDSPNSKKYGPMLLTPHTSSGQIREMLSNTPPIRMINIAKCYRRQSDVSHLSMFHQFEGLVVDKNISITNLRGTIDYFAKSFFGPKREIRLRPYHFQFTEPSFEVDISCNVCDAQGCKLCKEGWLEIGGAGMVHPNVLKNCKIDPNEYSGFAFGWGVERVAMMKSGLSVPDIRLLYSSDLRVLSQL</sequence>
<comment type="subcellular location">
    <subcellularLocation>
        <location evidence="1 13">Cytoplasm</location>
    </subcellularLocation>
</comment>
<dbReference type="InterPro" id="IPR018163">
    <property type="entry name" value="Thr/Ala-tRNA-synth_IIc_edit"/>
</dbReference>
<evidence type="ECO:0000256" key="12">
    <source>
        <dbReference type="ARBA" id="ARBA00023146"/>
    </source>
</evidence>
<proteinExistence type="inferred from homology"/>
<comment type="subunit">
    <text evidence="3 13">Tetramer of two alpha and two beta subunits.</text>
</comment>
<dbReference type="InterPro" id="IPR018165">
    <property type="entry name" value="Ala-tRNA-synth_IIc_core"/>
</dbReference>
<keyword evidence="10" id="KW-0694">RNA-binding</keyword>
<dbReference type="SUPFAM" id="SSF46589">
    <property type="entry name" value="tRNA-binding arm"/>
    <property type="match status" value="1"/>
</dbReference>
<dbReference type="InterPro" id="IPR045864">
    <property type="entry name" value="aa-tRNA-synth_II/BPL/LPL"/>
</dbReference>
<keyword evidence="8 13" id="KW-0067">ATP-binding</keyword>
<protein>
    <recommendedName>
        <fullName evidence="13">Phenylalanine--tRNA ligase alpha subunit</fullName>
        <ecNumber evidence="13">6.1.1.20</ecNumber>
    </recommendedName>
    <alternativeName>
        <fullName evidence="13">Phenylalanyl-tRNA synthetase alpha subunit</fullName>
        <shortName evidence="13">PheRS</shortName>
    </alternativeName>
</protein>
<comment type="similarity">
    <text evidence="2 13">Belongs to the class-II aminoacyl-tRNA synthetase family. Phe-tRNA synthetase alpha subunit type 1 subfamily.</text>
</comment>
<name>A0A0G0A9W6_9BACT</name>
<comment type="catalytic activity">
    <reaction evidence="13">
        <text>tRNA(Phe) + L-phenylalanine + ATP = L-phenylalanyl-tRNA(Phe) + AMP + diphosphate + H(+)</text>
        <dbReference type="Rhea" id="RHEA:19413"/>
        <dbReference type="Rhea" id="RHEA-COMP:9668"/>
        <dbReference type="Rhea" id="RHEA-COMP:9699"/>
        <dbReference type="ChEBI" id="CHEBI:15378"/>
        <dbReference type="ChEBI" id="CHEBI:30616"/>
        <dbReference type="ChEBI" id="CHEBI:33019"/>
        <dbReference type="ChEBI" id="CHEBI:58095"/>
        <dbReference type="ChEBI" id="CHEBI:78442"/>
        <dbReference type="ChEBI" id="CHEBI:78531"/>
        <dbReference type="ChEBI" id="CHEBI:456215"/>
        <dbReference type="EC" id="6.1.1.20"/>
    </reaction>
</comment>
<keyword evidence="5 13" id="KW-0436">Ligase</keyword>
<dbReference type="GO" id="GO:0000287">
    <property type="term" value="F:magnesium ion binding"/>
    <property type="evidence" value="ECO:0007669"/>
    <property type="project" value="UniProtKB-UniRule"/>
</dbReference>
<keyword evidence="13" id="KW-0963">Cytoplasm</keyword>
<comment type="caution">
    <text evidence="16">The sequence shown here is derived from an EMBL/GenBank/DDBJ whole genome shotgun (WGS) entry which is preliminary data.</text>
</comment>
<evidence type="ECO:0000256" key="7">
    <source>
        <dbReference type="ARBA" id="ARBA00022741"/>
    </source>
</evidence>
<dbReference type="CDD" id="cd00496">
    <property type="entry name" value="PheRS_alpha_core"/>
    <property type="match status" value="1"/>
</dbReference>
<gene>
    <name evidence="13" type="primary">pheS</name>
    <name evidence="16" type="ORF">UR38_C0002G0184</name>
</gene>
<dbReference type="PANTHER" id="PTHR43462:SF2">
    <property type="entry name" value="THREONYL AND ALANYL TRNA SYNTHETASE SECOND ADDITIONAL DOMAIN-CONTAINING PROTEIN"/>
    <property type="match status" value="1"/>
</dbReference>
<dbReference type="NCBIfam" id="TIGR00468">
    <property type="entry name" value="pheS"/>
    <property type="match status" value="1"/>
</dbReference>
<dbReference type="InterPro" id="IPR051335">
    <property type="entry name" value="Alanyl-tRNA_Editing_Enzymes"/>
</dbReference>
<evidence type="ECO:0000256" key="10">
    <source>
        <dbReference type="ARBA" id="ARBA00022884"/>
    </source>
</evidence>
<keyword evidence="7 13" id="KW-0547">Nucleotide-binding</keyword>
<dbReference type="GO" id="GO:0006432">
    <property type="term" value="P:phenylalanyl-tRNA aminoacylation"/>
    <property type="evidence" value="ECO:0007669"/>
    <property type="project" value="UniProtKB-UniRule"/>
</dbReference>
<evidence type="ECO:0000256" key="1">
    <source>
        <dbReference type="ARBA" id="ARBA00004496"/>
    </source>
</evidence>
<dbReference type="HAMAP" id="MF_00281">
    <property type="entry name" value="Phe_tRNA_synth_alpha1"/>
    <property type="match status" value="1"/>
</dbReference>
<dbReference type="GO" id="GO:0004813">
    <property type="term" value="F:alanine-tRNA ligase activity"/>
    <property type="evidence" value="ECO:0007669"/>
    <property type="project" value="InterPro"/>
</dbReference>
<dbReference type="InterPro" id="IPR009000">
    <property type="entry name" value="Transl_B-barrel_sf"/>
</dbReference>
<dbReference type="Gene3D" id="3.30.980.10">
    <property type="entry name" value="Threonyl-trna Synthetase, Chain A, domain 2"/>
    <property type="match status" value="1"/>
</dbReference>
<dbReference type="InterPro" id="IPR022911">
    <property type="entry name" value="Phe_tRNA_ligase_alpha1_bac"/>
</dbReference>
<evidence type="ECO:0000256" key="3">
    <source>
        <dbReference type="ARBA" id="ARBA00011209"/>
    </source>
</evidence>
<dbReference type="PANTHER" id="PTHR43462">
    <property type="entry name" value="ALANYL-TRNA EDITING PROTEIN"/>
    <property type="match status" value="1"/>
</dbReference>
<dbReference type="Pfam" id="PF02912">
    <property type="entry name" value="Phe_tRNA-synt_N"/>
    <property type="match status" value="1"/>
</dbReference>
<dbReference type="EC" id="6.1.1.20" evidence="13"/>
<dbReference type="InterPro" id="IPR002319">
    <property type="entry name" value="Phenylalanyl-tRNA_Synthase"/>
</dbReference>
<evidence type="ECO:0000256" key="8">
    <source>
        <dbReference type="ARBA" id="ARBA00022840"/>
    </source>
</evidence>
<keyword evidence="9 13" id="KW-0460">Magnesium</keyword>
<feature type="domain" description="Aminoacyl-transfer RNA synthetases class-II family profile" evidence="15">
    <location>
        <begin position="366"/>
        <end position="572"/>
    </location>
</feature>
<dbReference type="AlphaFoldDB" id="A0A0G0A9W6"/>
<evidence type="ECO:0000256" key="2">
    <source>
        <dbReference type="ARBA" id="ARBA00010207"/>
    </source>
</evidence>
<dbReference type="PROSITE" id="PS50860">
    <property type="entry name" value="AA_TRNA_LIGASE_II_ALA"/>
    <property type="match status" value="1"/>
</dbReference>
<evidence type="ECO:0000313" key="17">
    <source>
        <dbReference type="Proteomes" id="UP000033995"/>
    </source>
</evidence>
<evidence type="ECO:0000256" key="13">
    <source>
        <dbReference type="HAMAP-Rule" id="MF_00281"/>
    </source>
</evidence>
<dbReference type="PROSITE" id="PS50862">
    <property type="entry name" value="AA_TRNA_LIGASE_II"/>
    <property type="match status" value="1"/>
</dbReference>
<dbReference type="Proteomes" id="UP000033995">
    <property type="component" value="Unassembled WGS sequence"/>
</dbReference>
<dbReference type="InterPro" id="IPR006195">
    <property type="entry name" value="aa-tRNA-synth_II"/>
</dbReference>
<dbReference type="Pfam" id="PF01409">
    <property type="entry name" value="tRNA-synt_2d"/>
    <property type="match status" value="1"/>
</dbReference>
<dbReference type="Pfam" id="PF01411">
    <property type="entry name" value="tRNA-synt_2c"/>
    <property type="match status" value="1"/>
</dbReference>
<evidence type="ECO:0000256" key="6">
    <source>
        <dbReference type="ARBA" id="ARBA00022723"/>
    </source>
</evidence>
<dbReference type="Gene3D" id="2.40.30.130">
    <property type="match status" value="1"/>
</dbReference>
<dbReference type="SUPFAM" id="SSF55186">
    <property type="entry name" value="ThrRS/AlaRS common domain"/>
    <property type="match status" value="1"/>
</dbReference>
<evidence type="ECO:0000256" key="9">
    <source>
        <dbReference type="ARBA" id="ARBA00022842"/>
    </source>
</evidence>
<evidence type="ECO:0000259" key="14">
    <source>
        <dbReference type="PROSITE" id="PS50860"/>
    </source>
</evidence>
<dbReference type="SUPFAM" id="SSF55681">
    <property type="entry name" value="Class II aaRS and biotin synthetases"/>
    <property type="match status" value="1"/>
</dbReference>
<accession>A0A0G0A9W6</accession>
<dbReference type="InterPro" id="IPR018164">
    <property type="entry name" value="Ala-tRNA-synth_IIc_N"/>
</dbReference>